<reference evidence="1 2" key="1">
    <citation type="journal article" date="2021" name="PeerJ">
        <title>Analysis of 44 Vibrio anguillarum genomes reveals high genetic diversity.</title>
        <authorList>
            <person name="Hansen M.J."/>
            <person name="Dalsgaard I."/>
        </authorList>
    </citation>
    <scope>NUCLEOTIDE SEQUENCE [LARGE SCALE GENOMIC DNA]</scope>
    <source>
        <strain evidence="1 2">17-16730-2A</strain>
    </source>
</reference>
<dbReference type="EMBL" id="RDOM01001298">
    <property type="protein sequence ID" value="MBF4275519.1"/>
    <property type="molecule type" value="Genomic_DNA"/>
</dbReference>
<name>A0ABD4KVT5_VIBAN</name>
<organism evidence="1 2">
    <name type="scientific">Vibrio anguillarum</name>
    <name type="common">Listonella anguillarum</name>
    <dbReference type="NCBI Taxonomy" id="55601"/>
    <lineage>
        <taxon>Bacteria</taxon>
        <taxon>Pseudomonadati</taxon>
        <taxon>Pseudomonadota</taxon>
        <taxon>Gammaproteobacteria</taxon>
        <taxon>Vibrionales</taxon>
        <taxon>Vibrionaceae</taxon>
        <taxon>Vibrio</taxon>
    </lineage>
</organism>
<sequence>ADSPIKLFAFLCIQFLLALGYYGNSEDSIQEELAPIYNHNVEKFGVQEPSKIIRDIKDLENIEPNDYLIVHSAYYIREGGYYLFFEGDLKKNHESLYSLLISSCVHGDIKKFINAANQRVEHVKFKFDINNKENEINQDVSNRGAI</sequence>
<feature type="non-terminal residue" evidence="1">
    <location>
        <position position="146"/>
    </location>
</feature>
<gene>
    <name evidence="1" type="ORF">EAY07_26665</name>
</gene>
<comment type="caution">
    <text evidence="1">The sequence shown here is derived from an EMBL/GenBank/DDBJ whole genome shotgun (WGS) entry which is preliminary data.</text>
</comment>
<proteinExistence type="predicted"/>
<dbReference type="RefSeq" id="WP_194574477.1">
    <property type="nucleotide sequence ID" value="NZ_RDOM01001298.1"/>
</dbReference>
<dbReference type="AlphaFoldDB" id="A0ABD4KVT5"/>
<feature type="non-terminal residue" evidence="1">
    <location>
        <position position="1"/>
    </location>
</feature>
<protein>
    <submittedName>
        <fullName evidence="1">Uncharacterized protein</fullName>
    </submittedName>
</protein>
<accession>A0ABD4KVT5</accession>
<dbReference type="Proteomes" id="UP000722957">
    <property type="component" value="Unassembled WGS sequence"/>
</dbReference>
<evidence type="ECO:0000313" key="2">
    <source>
        <dbReference type="Proteomes" id="UP000722957"/>
    </source>
</evidence>
<evidence type="ECO:0000313" key="1">
    <source>
        <dbReference type="EMBL" id="MBF4275519.1"/>
    </source>
</evidence>